<organism evidence="2 3">
    <name type="scientific">Lactobacillus kitasatonis DSM 16761 = JCM 1039</name>
    <dbReference type="NCBI Taxonomy" id="1423767"/>
    <lineage>
        <taxon>Bacteria</taxon>
        <taxon>Bacillati</taxon>
        <taxon>Bacillota</taxon>
        <taxon>Bacilli</taxon>
        <taxon>Lactobacillales</taxon>
        <taxon>Lactobacillaceae</taxon>
        <taxon>Lactobacillus</taxon>
    </lineage>
</organism>
<evidence type="ECO:0000259" key="1">
    <source>
        <dbReference type="SMART" id="SM01022"/>
    </source>
</evidence>
<dbReference type="EMBL" id="AZFU01000029">
    <property type="protein sequence ID" value="KRM03561.1"/>
    <property type="molecule type" value="Genomic_DNA"/>
</dbReference>
<dbReference type="InterPro" id="IPR015947">
    <property type="entry name" value="PUA-like_sf"/>
</dbReference>
<dbReference type="SMART" id="SM01022">
    <property type="entry name" value="ASCH"/>
    <property type="match status" value="1"/>
</dbReference>
<gene>
    <name evidence="2" type="ORF">FC59_GL001211</name>
</gene>
<accession>A0A0R1VKN3</accession>
<dbReference type="InterPro" id="IPR007374">
    <property type="entry name" value="ASCH_domain"/>
</dbReference>
<dbReference type="PANTHER" id="PTHR39203">
    <property type="entry name" value="CYTOPLASMIC PROTEIN-RELATED"/>
    <property type="match status" value="1"/>
</dbReference>
<evidence type="ECO:0000313" key="3">
    <source>
        <dbReference type="Proteomes" id="UP000051307"/>
    </source>
</evidence>
<dbReference type="eggNOG" id="COG4405">
    <property type="taxonomic scope" value="Bacteria"/>
</dbReference>
<dbReference type="CDD" id="cd06553">
    <property type="entry name" value="ASCH_Ef3133_like"/>
    <property type="match status" value="1"/>
</dbReference>
<dbReference type="SUPFAM" id="SSF88697">
    <property type="entry name" value="PUA domain-like"/>
    <property type="match status" value="1"/>
</dbReference>
<dbReference type="Gene3D" id="3.10.400.10">
    <property type="entry name" value="Sulfate adenylyltransferase"/>
    <property type="match status" value="1"/>
</dbReference>
<dbReference type="OrthoDB" id="9807542at2"/>
<sequence>MNSISKFWNEFCQKNKIAPSALEGAYAFGSNSYDADVLSDLINRGIKTATTSIYTSADDVPVVGMYSIVLDGNNQPVCVIKNETVEIMPFKNVTEKHAYLEGEGDRSYEYWRKVHEAFFTWECKEELGKKFTEDTEVVCETFTKVG</sequence>
<name>A0A0R1VKN3_9LACO</name>
<proteinExistence type="predicted"/>
<dbReference type="AlphaFoldDB" id="A0A0R1VKN3"/>
<protein>
    <recommendedName>
        <fullName evidence="1">ASCH domain-containing protein</fullName>
    </recommendedName>
</protein>
<comment type="caution">
    <text evidence="2">The sequence shown here is derived from an EMBL/GenBank/DDBJ whole genome shotgun (WGS) entry which is preliminary data.</text>
</comment>
<reference evidence="2 3" key="1">
    <citation type="journal article" date="2015" name="Genome Announc.">
        <title>Expanding the biotechnology potential of lactobacilli through comparative genomics of 213 strains and associated genera.</title>
        <authorList>
            <person name="Sun Z."/>
            <person name="Harris H.M."/>
            <person name="McCann A."/>
            <person name="Guo C."/>
            <person name="Argimon S."/>
            <person name="Zhang W."/>
            <person name="Yang X."/>
            <person name="Jeffery I.B."/>
            <person name="Cooney J.C."/>
            <person name="Kagawa T.F."/>
            <person name="Liu W."/>
            <person name="Song Y."/>
            <person name="Salvetti E."/>
            <person name="Wrobel A."/>
            <person name="Rasinkangas P."/>
            <person name="Parkhill J."/>
            <person name="Rea M.C."/>
            <person name="O'Sullivan O."/>
            <person name="Ritari J."/>
            <person name="Douillard F.P."/>
            <person name="Paul Ross R."/>
            <person name="Yang R."/>
            <person name="Briner A.E."/>
            <person name="Felis G.E."/>
            <person name="de Vos W.M."/>
            <person name="Barrangou R."/>
            <person name="Klaenhammer T.R."/>
            <person name="Caufield P.W."/>
            <person name="Cui Y."/>
            <person name="Zhang H."/>
            <person name="O'Toole P.W."/>
        </authorList>
    </citation>
    <scope>NUCLEOTIDE SEQUENCE [LARGE SCALE GENOMIC DNA]</scope>
    <source>
        <strain evidence="2 3">DSM 16761</strain>
    </source>
</reference>
<dbReference type="PANTHER" id="PTHR39203:SF1">
    <property type="entry name" value="CYTOPLASMIC PROTEIN"/>
    <property type="match status" value="1"/>
</dbReference>
<dbReference type="PATRIC" id="fig|1423767.3.peg.1254"/>
<feature type="domain" description="ASCH" evidence="1">
    <location>
        <begin position="26"/>
        <end position="146"/>
    </location>
</feature>
<dbReference type="Proteomes" id="UP000051307">
    <property type="component" value="Unassembled WGS sequence"/>
</dbReference>
<dbReference type="RefSeq" id="WP_025014845.1">
    <property type="nucleotide sequence ID" value="NZ_AZFU01000029.1"/>
</dbReference>
<dbReference type="Pfam" id="PF04266">
    <property type="entry name" value="ASCH"/>
    <property type="match status" value="1"/>
</dbReference>
<dbReference type="PIRSF" id="PIRSF021320">
    <property type="entry name" value="DUF984"/>
    <property type="match status" value="1"/>
</dbReference>
<evidence type="ECO:0000313" key="2">
    <source>
        <dbReference type="EMBL" id="KRM03561.1"/>
    </source>
</evidence>
<dbReference type="InterPro" id="IPR009326">
    <property type="entry name" value="DUF984"/>
</dbReference>